<reference evidence="2 3" key="1">
    <citation type="submission" date="2014-04" db="EMBL/GenBank/DDBJ databases">
        <authorList>
            <consortium name="DOE Joint Genome Institute"/>
            <person name="Kuo A."/>
            <person name="Kohler A."/>
            <person name="Nagy L.G."/>
            <person name="Floudas D."/>
            <person name="Copeland A."/>
            <person name="Barry K.W."/>
            <person name="Cichocki N."/>
            <person name="Veneault-Fourrey C."/>
            <person name="LaButti K."/>
            <person name="Lindquist E.A."/>
            <person name="Lipzen A."/>
            <person name="Lundell T."/>
            <person name="Morin E."/>
            <person name="Murat C."/>
            <person name="Sun H."/>
            <person name="Tunlid A."/>
            <person name="Henrissat B."/>
            <person name="Grigoriev I.V."/>
            <person name="Hibbett D.S."/>
            <person name="Martin F."/>
            <person name="Nordberg H.P."/>
            <person name="Cantor M.N."/>
            <person name="Hua S.X."/>
        </authorList>
    </citation>
    <scope>NUCLEOTIDE SEQUENCE [LARGE SCALE GENOMIC DNA]</scope>
    <source>
        <strain evidence="2 3">LaAM-08-1</strain>
    </source>
</reference>
<protein>
    <submittedName>
        <fullName evidence="2">Uncharacterized protein</fullName>
    </submittedName>
</protein>
<proteinExistence type="predicted"/>
<keyword evidence="3" id="KW-1185">Reference proteome</keyword>
<dbReference type="AlphaFoldDB" id="A0A0C9WUW5"/>
<dbReference type="OrthoDB" id="5405745at2759"/>
<reference evidence="3" key="2">
    <citation type="submission" date="2015-01" db="EMBL/GenBank/DDBJ databases">
        <title>Evolutionary Origins and Diversification of the Mycorrhizal Mutualists.</title>
        <authorList>
            <consortium name="DOE Joint Genome Institute"/>
            <consortium name="Mycorrhizal Genomics Consortium"/>
            <person name="Kohler A."/>
            <person name="Kuo A."/>
            <person name="Nagy L.G."/>
            <person name="Floudas D."/>
            <person name="Copeland A."/>
            <person name="Barry K.W."/>
            <person name="Cichocki N."/>
            <person name="Veneault-Fourrey C."/>
            <person name="LaButti K."/>
            <person name="Lindquist E.A."/>
            <person name="Lipzen A."/>
            <person name="Lundell T."/>
            <person name="Morin E."/>
            <person name="Murat C."/>
            <person name="Riley R."/>
            <person name="Ohm R."/>
            <person name="Sun H."/>
            <person name="Tunlid A."/>
            <person name="Henrissat B."/>
            <person name="Grigoriev I.V."/>
            <person name="Hibbett D.S."/>
            <person name="Martin F."/>
        </authorList>
    </citation>
    <scope>NUCLEOTIDE SEQUENCE [LARGE SCALE GENOMIC DNA]</scope>
    <source>
        <strain evidence="3">LaAM-08-1</strain>
    </source>
</reference>
<dbReference type="Proteomes" id="UP000054477">
    <property type="component" value="Unassembled WGS sequence"/>
</dbReference>
<feature type="chain" id="PRO_5002206088" evidence="1">
    <location>
        <begin position="18"/>
        <end position="497"/>
    </location>
</feature>
<dbReference type="PANTHER" id="PTHR39142:SF1">
    <property type="entry name" value="AEL197CP"/>
    <property type="match status" value="1"/>
</dbReference>
<dbReference type="PANTHER" id="PTHR39142">
    <property type="entry name" value="MID1P"/>
    <property type="match status" value="1"/>
</dbReference>
<evidence type="ECO:0000256" key="1">
    <source>
        <dbReference type="SAM" id="SignalP"/>
    </source>
</evidence>
<evidence type="ECO:0000313" key="3">
    <source>
        <dbReference type="Proteomes" id="UP000054477"/>
    </source>
</evidence>
<dbReference type="GO" id="GO:0005262">
    <property type="term" value="F:calcium channel activity"/>
    <property type="evidence" value="ECO:0007669"/>
    <property type="project" value="InterPro"/>
</dbReference>
<dbReference type="HOGENOM" id="CLU_045143_0_0_1"/>
<sequence length="497" mass="52797">MLPETLVCLLTSSIVFAQTTQQLSLNAVASFNTLTLPNPPSFSIPSNDNKLTVSVALCTDSNTAPRFFLSNASTTKNPGSSGGEGVIEIALQNGRGNWTGLFENGVLAVESNGAQVSFDVGVSDSGPIHEVLNDLPFFGDTTSNQALLFSPPFAKPFVQVPTYPNYTLPIASLAFTDTPPSSPPNYTLVLSPTSSSSLTSGPQTGCFLSSQNITGTIANQSLWLRDEEGWRVQWLLEGLSPSTNYTAYAIQDGTKVAGPIYFATKSPSFPCPLVAFLPFCPAVSHAVPLPAPPSGTIYDSTNLPQTNLTSALLTYLTNFTVTLTTFACGRDHYSPLVECSDCQREYRKWLCAVSFSRCGEPSLGSPSAFTAFPATPTQTGLSALKSLMPPIPGIGGGPSQKQKQQQQVVLSALLPQTTPRNPSLPEMDYTLLLPCLETCTAVDRACPPFLLFQCPTRKFNAAASYGVGYVDGADGDEGEGVAGVAQDRWGNVWCHLG</sequence>
<dbReference type="GO" id="GO:0098703">
    <property type="term" value="P:calcium ion import across plasma membrane"/>
    <property type="evidence" value="ECO:0007669"/>
    <property type="project" value="InterPro"/>
</dbReference>
<evidence type="ECO:0000313" key="2">
    <source>
        <dbReference type="EMBL" id="KIJ96145.1"/>
    </source>
</evidence>
<dbReference type="STRING" id="1095629.A0A0C9WUW5"/>
<feature type="signal peptide" evidence="1">
    <location>
        <begin position="1"/>
        <end position="17"/>
    </location>
</feature>
<dbReference type="Pfam" id="PF12929">
    <property type="entry name" value="Mid1"/>
    <property type="match status" value="1"/>
</dbReference>
<organism evidence="2 3">
    <name type="scientific">Laccaria amethystina LaAM-08-1</name>
    <dbReference type="NCBI Taxonomy" id="1095629"/>
    <lineage>
        <taxon>Eukaryota</taxon>
        <taxon>Fungi</taxon>
        <taxon>Dikarya</taxon>
        <taxon>Basidiomycota</taxon>
        <taxon>Agaricomycotina</taxon>
        <taxon>Agaricomycetes</taxon>
        <taxon>Agaricomycetidae</taxon>
        <taxon>Agaricales</taxon>
        <taxon>Agaricineae</taxon>
        <taxon>Hydnangiaceae</taxon>
        <taxon>Laccaria</taxon>
    </lineage>
</organism>
<keyword evidence="1" id="KW-0732">Signal</keyword>
<name>A0A0C9WUW5_9AGAR</name>
<gene>
    <name evidence="2" type="ORF">K443DRAFT_107704</name>
</gene>
<dbReference type="EMBL" id="KN838731">
    <property type="protein sequence ID" value="KIJ96145.1"/>
    <property type="molecule type" value="Genomic_DNA"/>
</dbReference>
<dbReference type="InterPro" id="IPR024338">
    <property type="entry name" value="MID1/Yam8"/>
</dbReference>
<accession>A0A0C9WUW5</accession>